<reference evidence="1 2" key="1">
    <citation type="submission" date="2013-09" db="EMBL/GenBank/DDBJ databases">
        <title>Biodegradation of hydrocarbons in the deep terrestrial subsurface : characterization of a microbial consortium composed of two Desulfotomaculum species originating from a deep geological formation.</title>
        <authorList>
            <person name="Aullo T."/>
            <person name="Berlendis S."/>
            <person name="Lascourreges J.-F."/>
            <person name="Dessort D."/>
            <person name="Saint-Laurent S."/>
            <person name="Schraauwers B."/>
            <person name="Mas J."/>
            <person name="Magot M."/>
            <person name="Ranchou-Peyruse A."/>
        </authorList>
    </citation>
    <scope>NUCLEOTIDE SEQUENCE [LARGE SCALE GENOMIC DNA]</scope>
    <source>
        <strain evidence="1 2">Bs107</strain>
    </source>
</reference>
<proteinExistence type="predicted"/>
<evidence type="ECO:0000313" key="2">
    <source>
        <dbReference type="Proteomes" id="UP000222564"/>
    </source>
</evidence>
<sequence>MFGRSPDSDFYVRFCLPGISSGMDETNKPFTVAGPSGIFTRFPIKPRRVPNTQWIHFQCHDTIFMA</sequence>
<protein>
    <submittedName>
        <fullName evidence="1">Uncharacterized protein</fullName>
    </submittedName>
</protein>
<dbReference type="EMBL" id="AWQQ01000041">
    <property type="protein sequence ID" value="PHJ38911.1"/>
    <property type="molecule type" value="Genomic_DNA"/>
</dbReference>
<evidence type="ECO:0000313" key="1">
    <source>
        <dbReference type="EMBL" id="PHJ38911.1"/>
    </source>
</evidence>
<dbReference type="Proteomes" id="UP000222564">
    <property type="component" value="Unassembled WGS sequence"/>
</dbReference>
<dbReference type="AlphaFoldDB" id="A0A2C6L378"/>
<comment type="caution">
    <text evidence="1">The sequence shown here is derived from an EMBL/GenBank/DDBJ whole genome shotgun (WGS) entry which is preliminary data.</text>
</comment>
<keyword evidence="2" id="KW-1185">Reference proteome</keyword>
<gene>
    <name evidence="1" type="ORF">P378_06655</name>
</gene>
<accession>A0A2C6L378</accession>
<name>A0A2C6L378_9FIRM</name>
<organism evidence="1 2">
    <name type="scientific">Desulforamulus profundi</name>
    <dbReference type="NCBI Taxonomy" id="1383067"/>
    <lineage>
        <taxon>Bacteria</taxon>
        <taxon>Bacillati</taxon>
        <taxon>Bacillota</taxon>
        <taxon>Clostridia</taxon>
        <taxon>Eubacteriales</taxon>
        <taxon>Peptococcaceae</taxon>
        <taxon>Desulforamulus</taxon>
    </lineage>
</organism>